<proteinExistence type="evidence at transcript level"/>
<dbReference type="SUPFAM" id="SSF81778">
    <property type="entry name" value="Crustacean CHH/MIH/GIH neurohormone"/>
    <property type="match status" value="1"/>
</dbReference>
<keyword evidence="8" id="KW-0732">Signal</keyword>
<dbReference type="PANTHER" id="PTHR35981:SF2">
    <property type="entry name" value="ION TRANSPORT PEPTIDE, ISOFORM C"/>
    <property type="match status" value="1"/>
</dbReference>
<feature type="signal peptide" evidence="8">
    <location>
        <begin position="1"/>
        <end position="29"/>
    </location>
</feature>
<dbReference type="InterPro" id="IPR001262">
    <property type="entry name" value="Hyperglycemic2"/>
</dbReference>
<comment type="subcellular location">
    <subcellularLocation>
        <location evidence="1">Secreted</location>
    </subcellularLocation>
</comment>
<feature type="disulfide bond" evidence="7">
    <location>
        <begin position="41"/>
        <end position="78"/>
    </location>
</feature>
<dbReference type="PRINTS" id="PR00549">
    <property type="entry name" value="HYPRGLYCEMC2"/>
</dbReference>
<evidence type="ECO:0000256" key="6">
    <source>
        <dbReference type="ARBA" id="ARBA00023320"/>
    </source>
</evidence>
<name>A0A7L8YTU6_9EUCA</name>
<dbReference type="InterPro" id="IPR031098">
    <property type="entry name" value="Crust_neurohorm"/>
</dbReference>
<evidence type="ECO:0000256" key="5">
    <source>
        <dbReference type="ARBA" id="ARBA00023157"/>
    </source>
</evidence>
<dbReference type="InterPro" id="IPR018251">
    <property type="entry name" value="Crust_neurhormone_CS"/>
</dbReference>
<dbReference type="AlphaFoldDB" id="A0A7L8YTU6"/>
<keyword evidence="6" id="KW-0527">Neuropeptide</keyword>
<dbReference type="InterPro" id="IPR001166">
    <property type="entry name" value="Hyperglycemic"/>
</dbReference>
<evidence type="ECO:0000313" key="9">
    <source>
        <dbReference type="EMBL" id="QOI58734.1"/>
    </source>
</evidence>
<evidence type="ECO:0000256" key="4">
    <source>
        <dbReference type="ARBA" id="ARBA00022702"/>
    </source>
</evidence>
<dbReference type="Gene3D" id="1.10.2010.10">
    <property type="entry name" value="Crustacean CHH/MIH/GIH neurohormone"/>
    <property type="match status" value="1"/>
</dbReference>
<evidence type="ECO:0000256" key="7">
    <source>
        <dbReference type="PIRSR" id="PIRSR631098-51"/>
    </source>
</evidence>
<sequence>MPAQLRQRVSLRSLTSVLVTLAVFGLLVADETSARFLDDECKGVMGNRDLYEKVVRICDDCDNIFRLNNIGHKCRKNCFYNMDFLWCVYATERREELDQLNRSMSILRAGRK</sequence>
<dbReference type="Pfam" id="PF01147">
    <property type="entry name" value="Crust_neurohorm"/>
    <property type="match status" value="1"/>
</dbReference>
<keyword evidence="3" id="KW-0964">Secreted</keyword>
<keyword evidence="4" id="KW-0372">Hormone</keyword>
<dbReference type="GO" id="GO:0007623">
    <property type="term" value="P:circadian rhythm"/>
    <property type="evidence" value="ECO:0007669"/>
    <property type="project" value="TreeGrafter"/>
</dbReference>
<accession>A0A7L8YTU6</accession>
<dbReference type="InterPro" id="IPR035957">
    <property type="entry name" value="Crust_neurohorm_sf"/>
</dbReference>
<reference evidence="9" key="1">
    <citation type="submission" date="2020-02" db="EMBL/GenBank/DDBJ databases">
        <authorList>
            <person name="Liu F."/>
            <person name="Shi W."/>
        </authorList>
    </citation>
    <scope>NUCLEOTIDE SEQUENCE</scope>
</reference>
<dbReference type="GO" id="GO:0005576">
    <property type="term" value="C:extracellular region"/>
    <property type="evidence" value="ECO:0007669"/>
    <property type="project" value="UniProtKB-SubCell"/>
</dbReference>
<organism evidence="9">
    <name type="scientific">Lysmata vittata</name>
    <dbReference type="NCBI Taxonomy" id="749979"/>
    <lineage>
        <taxon>Eukaryota</taxon>
        <taxon>Metazoa</taxon>
        <taxon>Ecdysozoa</taxon>
        <taxon>Arthropoda</taxon>
        <taxon>Crustacea</taxon>
        <taxon>Multicrustacea</taxon>
        <taxon>Malacostraca</taxon>
        <taxon>Eumalacostraca</taxon>
        <taxon>Eucarida</taxon>
        <taxon>Decapoda</taxon>
        <taxon>Pleocyemata</taxon>
        <taxon>Caridea</taxon>
        <taxon>Alpheoidea</taxon>
        <taxon>Hippolytidae</taxon>
        <taxon>Lysmata</taxon>
    </lineage>
</organism>
<feature type="chain" id="PRO_5029572098" evidence="8">
    <location>
        <begin position="30"/>
        <end position="112"/>
    </location>
</feature>
<evidence type="ECO:0000256" key="1">
    <source>
        <dbReference type="ARBA" id="ARBA00004613"/>
    </source>
</evidence>
<dbReference type="EMBL" id="MT113121">
    <property type="protein sequence ID" value="QOI58734.1"/>
    <property type="molecule type" value="mRNA"/>
</dbReference>
<keyword evidence="5 7" id="KW-1015">Disulfide bond</keyword>
<dbReference type="GO" id="GO:0007218">
    <property type="term" value="P:neuropeptide signaling pathway"/>
    <property type="evidence" value="ECO:0007669"/>
    <property type="project" value="UniProtKB-KW"/>
</dbReference>
<dbReference type="PRINTS" id="PR00550">
    <property type="entry name" value="HYPRGLYCEMIC"/>
</dbReference>
<evidence type="ECO:0000256" key="2">
    <source>
        <dbReference type="ARBA" id="ARBA00005447"/>
    </source>
</evidence>
<comment type="similarity">
    <text evidence="2">Belongs to the arthropod CHH/MIH/GIH/VIH hormone family.</text>
</comment>
<protein>
    <submittedName>
        <fullName evidence="9">Gonad-inhibiting hormone</fullName>
    </submittedName>
</protein>
<feature type="disulfide bond" evidence="7">
    <location>
        <begin position="58"/>
        <end position="74"/>
    </location>
</feature>
<evidence type="ECO:0000256" key="8">
    <source>
        <dbReference type="SAM" id="SignalP"/>
    </source>
</evidence>
<gene>
    <name evidence="9" type="primary">GIH1</name>
</gene>
<dbReference type="PROSITE" id="PS01250">
    <property type="entry name" value="CHH_MIH_GIH"/>
    <property type="match status" value="1"/>
</dbReference>
<evidence type="ECO:0000256" key="3">
    <source>
        <dbReference type="ARBA" id="ARBA00022525"/>
    </source>
</evidence>
<dbReference type="GO" id="GO:0005184">
    <property type="term" value="F:neuropeptide hormone activity"/>
    <property type="evidence" value="ECO:0007669"/>
    <property type="project" value="InterPro"/>
</dbReference>
<dbReference type="PANTHER" id="PTHR35981">
    <property type="entry name" value="ION TRANSPORT PEPTIDE, ISOFORM C"/>
    <property type="match status" value="1"/>
</dbReference>
<feature type="disulfide bond" evidence="7">
    <location>
        <begin position="61"/>
        <end position="87"/>
    </location>
</feature>